<keyword evidence="1" id="KW-0812">Transmembrane</keyword>
<accession>A0A4R2HV87</accession>
<keyword evidence="1" id="KW-1133">Transmembrane helix</keyword>
<gene>
    <name evidence="2" type="ORF">EV652_10115</name>
</gene>
<proteinExistence type="predicted"/>
<evidence type="ECO:0000256" key="1">
    <source>
        <dbReference type="SAM" id="Phobius"/>
    </source>
</evidence>
<evidence type="ECO:0000313" key="3">
    <source>
        <dbReference type="Proteomes" id="UP000294508"/>
    </source>
</evidence>
<keyword evidence="3" id="KW-1185">Reference proteome</keyword>
<protein>
    <submittedName>
        <fullName evidence="2">Uncharacterized protein</fullName>
    </submittedName>
</protein>
<keyword evidence="1" id="KW-0472">Membrane</keyword>
<evidence type="ECO:0000313" key="2">
    <source>
        <dbReference type="EMBL" id="TCO35137.1"/>
    </source>
</evidence>
<dbReference type="AlphaFoldDB" id="A0A4R2HV87"/>
<sequence length="30" mass="3503">MITSMWILMIITGVLAILMVRDVARDLRDR</sequence>
<dbReference type="Proteomes" id="UP000294508">
    <property type="component" value="Unassembled WGS sequence"/>
</dbReference>
<comment type="caution">
    <text evidence="2">The sequence shown here is derived from an EMBL/GenBank/DDBJ whole genome shotgun (WGS) entry which is preliminary data.</text>
</comment>
<dbReference type="EMBL" id="SLWN01000001">
    <property type="protein sequence ID" value="TCO35137.1"/>
    <property type="molecule type" value="Genomic_DNA"/>
</dbReference>
<organism evidence="2 3">
    <name type="scientific">Kribbella steppae</name>
    <dbReference type="NCBI Taxonomy" id="2512223"/>
    <lineage>
        <taxon>Bacteria</taxon>
        <taxon>Bacillati</taxon>
        <taxon>Actinomycetota</taxon>
        <taxon>Actinomycetes</taxon>
        <taxon>Propionibacteriales</taxon>
        <taxon>Kribbellaceae</taxon>
        <taxon>Kribbella</taxon>
    </lineage>
</organism>
<name>A0A4R2HV87_9ACTN</name>
<feature type="transmembrane region" description="Helical" evidence="1">
    <location>
        <begin position="6"/>
        <end position="24"/>
    </location>
</feature>
<reference evidence="2 3" key="1">
    <citation type="journal article" date="2015" name="Stand. Genomic Sci.">
        <title>Genomic Encyclopedia of Bacterial and Archaeal Type Strains, Phase III: the genomes of soil and plant-associated and newly described type strains.</title>
        <authorList>
            <person name="Whitman W.B."/>
            <person name="Woyke T."/>
            <person name="Klenk H.P."/>
            <person name="Zhou Y."/>
            <person name="Lilburn T.G."/>
            <person name="Beck B.J."/>
            <person name="De Vos P."/>
            <person name="Vandamme P."/>
            <person name="Eisen J.A."/>
            <person name="Garrity G."/>
            <person name="Hugenholtz P."/>
            <person name="Kyrpides N.C."/>
        </authorList>
    </citation>
    <scope>NUCLEOTIDE SEQUENCE [LARGE SCALE GENOMIC DNA]</scope>
    <source>
        <strain evidence="2 3">VKM Ac-2572</strain>
    </source>
</reference>